<dbReference type="EMBL" id="QQAZ01000015">
    <property type="protein sequence ID" value="RDI44871.1"/>
    <property type="molecule type" value="Genomic_DNA"/>
</dbReference>
<dbReference type="RefSeq" id="WP_211339522.1">
    <property type="nucleotide sequence ID" value="NZ_QQAZ01000015.1"/>
</dbReference>
<feature type="chain" id="PRO_5016604093" evidence="1">
    <location>
        <begin position="29"/>
        <end position="210"/>
    </location>
</feature>
<feature type="signal peptide" evidence="1">
    <location>
        <begin position="1"/>
        <end position="28"/>
    </location>
</feature>
<dbReference type="AlphaFoldDB" id="A0A370GMH8"/>
<comment type="caution">
    <text evidence="3">The sequence shown here is derived from an EMBL/GenBank/DDBJ whole genome shotgun (WGS) entry which is preliminary data.</text>
</comment>
<name>A0A370GMH8_9NOCA</name>
<keyword evidence="1" id="KW-0732">Signal</keyword>
<dbReference type="PANTHER" id="PTHR24094:SF15">
    <property type="entry name" value="AMP-DEPENDENT SYNTHETASE_LIGASE DOMAIN-CONTAINING PROTEIN-RELATED"/>
    <property type="match status" value="1"/>
</dbReference>
<evidence type="ECO:0000256" key="1">
    <source>
        <dbReference type="SAM" id="SignalP"/>
    </source>
</evidence>
<gene>
    <name evidence="3" type="ORF">DFR68_11523</name>
</gene>
<dbReference type="Proteomes" id="UP000255355">
    <property type="component" value="Unassembled WGS sequence"/>
</dbReference>
<dbReference type="Pfam" id="PF07510">
    <property type="entry name" value="GmrSD_C"/>
    <property type="match status" value="1"/>
</dbReference>
<feature type="domain" description="GmrSD restriction endonucleases C-terminal" evidence="2">
    <location>
        <begin position="109"/>
        <end position="203"/>
    </location>
</feature>
<dbReference type="PANTHER" id="PTHR24094">
    <property type="entry name" value="SECRETED PROTEIN"/>
    <property type="match status" value="1"/>
</dbReference>
<keyword evidence="4" id="KW-1185">Reference proteome</keyword>
<protein>
    <submittedName>
        <fullName evidence="3">Uncharacterized protein DUF1524</fullName>
    </submittedName>
</protein>
<evidence type="ECO:0000313" key="3">
    <source>
        <dbReference type="EMBL" id="RDI44871.1"/>
    </source>
</evidence>
<proteinExistence type="predicted"/>
<dbReference type="InterPro" id="IPR011089">
    <property type="entry name" value="GmrSD_C"/>
</dbReference>
<organism evidence="3 4">
    <name type="scientific">Nocardia mexicana</name>
    <dbReference type="NCBI Taxonomy" id="279262"/>
    <lineage>
        <taxon>Bacteria</taxon>
        <taxon>Bacillati</taxon>
        <taxon>Actinomycetota</taxon>
        <taxon>Actinomycetes</taxon>
        <taxon>Mycobacteriales</taxon>
        <taxon>Nocardiaceae</taxon>
        <taxon>Nocardia</taxon>
    </lineage>
</organism>
<accession>A0A370GMH8</accession>
<dbReference type="STRING" id="1210089.GCA_001613165_07550"/>
<reference evidence="3 4" key="1">
    <citation type="submission" date="2018-07" db="EMBL/GenBank/DDBJ databases">
        <title>Genomic Encyclopedia of Type Strains, Phase IV (KMG-IV): sequencing the most valuable type-strain genomes for metagenomic binning, comparative biology and taxonomic classification.</title>
        <authorList>
            <person name="Goeker M."/>
        </authorList>
    </citation>
    <scope>NUCLEOTIDE SEQUENCE [LARGE SCALE GENOMIC DNA]</scope>
    <source>
        <strain evidence="3 4">DSM 44952</strain>
    </source>
</reference>
<sequence>MRGFSTAIGAIVSAAAVAALSIPGTAAAEPPGIPSADSARGMLNELTVRDEGSMSGYSREKFPHWSTVSGQCTTRETVLQRDGSGVQVDAECRPTAGSWYSPYDDKTVADAGDVDIDHVVALAEAWRSGAAEWSTDQREKLANDLDDPQLIAVTAASNRSKGDQDPTQWLPPNTGYRCTYARMWVAVKSKWDLTLQQAEKDTLGGILQGC</sequence>
<evidence type="ECO:0000313" key="4">
    <source>
        <dbReference type="Proteomes" id="UP000255355"/>
    </source>
</evidence>
<evidence type="ECO:0000259" key="2">
    <source>
        <dbReference type="Pfam" id="PF07510"/>
    </source>
</evidence>